<proteinExistence type="predicted"/>
<dbReference type="WBParaSite" id="RSKR_0000770500.1">
    <property type="protein sequence ID" value="RSKR_0000770500.1"/>
    <property type="gene ID" value="RSKR_0000770500"/>
</dbReference>
<organism evidence="1 2">
    <name type="scientific">Rhabditophanes sp. KR3021</name>
    <dbReference type="NCBI Taxonomy" id="114890"/>
    <lineage>
        <taxon>Eukaryota</taxon>
        <taxon>Metazoa</taxon>
        <taxon>Ecdysozoa</taxon>
        <taxon>Nematoda</taxon>
        <taxon>Chromadorea</taxon>
        <taxon>Rhabditida</taxon>
        <taxon>Tylenchina</taxon>
        <taxon>Panagrolaimomorpha</taxon>
        <taxon>Strongyloidoidea</taxon>
        <taxon>Alloionematidae</taxon>
        <taxon>Rhabditophanes</taxon>
    </lineage>
</organism>
<name>A0AC35U420_9BILA</name>
<protein>
    <submittedName>
        <fullName evidence="2">JmjC domain-containing protein</fullName>
    </submittedName>
</protein>
<evidence type="ECO:0000313" key="1">
    <source>
        <dbReference type="Proteomes" id="UP000095286"/>
    </source>
</evidence>
<accession>A0AC35U420</accession>
<dbReference type="Proteomes" id="UP000095286">
    <property type="component" value="Unplaced"/>
</dbReference>
<sequence length="407" mass="47589">MMEQSLFLQTTTDDGMVNANKSWKYQIFNDYDEARNNSVDTVKINPIILRNINSSNIKANLPSHTSLNIFETIISRAIVSVVDHTTQVTHKLPAAEVRKFLQVPIENRFTNIEVTMEVSTSLVLENDNVPPALFKNSLISYYNRLKVERLDRRMNDKFSYQENCFAKYIDGETYSNYKMAEFGASYWFHLVSGNQIYYLIKGDKRQENFYFEYYKDKQSYNSEFRDRTGSDSELRIELNAGESLFLPSGCIFAFYTIRDSMGYGGEVYTTDAVDTQNRIAHKQISGKCIRNWDYYDKFMNFNLFYGCRLLTELGRKYILTREELHQTTYFKKYCRAIIKTKPTAKRRERRGPFVRIRHDSFFKEFSTTSNTKAAKSKSLTPEKRYGKSAIQCLNAISRIAKKNSTNF</sequence>
<reference evidence="2" key="1">
    <citation type="submission" date="2016-11" db="UniProtKB">
        <authorList>
            <consortium name="WormBaseParasite"/>
        </authorList>
    </citation>
    <scope>IDENTIFICATION</scope>
    <source>
        <strain evidence="2">KR3021</strain>
    </source>
</reference>
<evidence type="ECO:0000313" key="2">
    <source>
        <dbReference type="WBParaSite" id="RSKR_0000770500.1"/>
    </source>
</evidence>